<dbReference type="GO" id="GO:0005615">
    <property type="term" value="C:extracellular space"/>
    <property type="evidence" value="ECO:0007669"/>
    <property type="project" value="TreeGrafter"/>
</dbReference>
<proteinExistence type="predicted"/>
<feature type="domain" description="Transferrin-like" evidence="2">
    <location>
        <begin position="23"/>
        <end position="361"/>
    </location>
</feature>
<evidence type="ECO:0000256" key="1">
    <source>
        <dbReference type="SAM" id="SignalP"/>
    </source>
</evidence>
<dbReference type="PROSITE" id="PS51408">
    <property type="entry name" value="TRANSFERRIN_LIKE_4"/>
    <property type="match status" value="2"/>
</dbReference>
<dbReference type="GO" id="GO:0055037">
    <property type="term" value="C:recycling endosome"/>
    <property type="evidence" value="ECO:0007669"/>
    <property type="project" value="TreeGrafter"/>
</dbReference>
<dbReference type="InterPro" id="IPR001156">
    <property type="entry name" value="Transferrin-like_dom"/>
</dbReference>
<feature type="domain" description="Transferrin-like" evidence="2">
    <location>
        <begin position="363"/>
        <end position="695"/>
    </location>
</feature>
<accession>A0A224XKM5</accession>
<protein>
    <submittedName>
        <fullName evidence="3">Putative transferrin-like protein</fullName>
    </submittedName>
</protein>
<feature type="signal peptide" evidence="1">
    <location>
        <begin position="1"/>
        <end position="21"/>
    </location>
</feature>
<feature type="chain" id="PRO_5012262579" evidence="1">
    <location>
        <begin position="22"/>
        <end position="730"/>
    </location>
</feature>
<name>A0A224XKM5_9HEMI</name>
<keyword evidence="1" id="KW-0732">Signal</keyword>
<dbReference type="AlphaFoldDB" id="A0A224XKM5"/>
<dbReference type="GO" id="GO:0005769">
    <property type="term" value="C:early endosome"/>
    <property type="evidence" value="ECO:0007669"/>
    <property type="project" value="TreeGrafter"/>
</dbReference>
<dbReference type="EMBL" id="GFTR01007857">
    <property type="protein sequence ID" value="JAW08569.1"/>
    <property type="molecule type" value="Transcribed_RNA"/>
</dbReference>
<dbReference type="PANTHER" id="PTHR11485:SF57">
    <property type="entry name" value="TRANSFERRIN"/>
    <property type="match status" value="1"/>
</dbReference>
<dbReference type="PANTHER" id="PTHR11485">
    <property type="entry name" value="TRANSFERRIN"/>
    <property type="match status" value="1"/>
</dbReference>
<dbReference type="GO" id="GO:0005886">
    <property type="term" value="C:plasma membrane"/>
    <property type="evidence" value="ECO:0007669"/>
    <property type="project" value="TreeGrafter"/>
</dbReference>
<evidence type="ECO:0000259" key="2">
    <source>
        <dbReference type="PROSITE" id="PS51408"/>
    </source>
</evidence>
<dbReference type="SUPFAM" id="SSF53850">
    <property type="entry name" value="Periplasmic binding protein-like II"/>
    <property type="match status" value="2"/>
</dbReference>
<dbReference type="CDD" id="cd13529">
    <property type="entry name" value="PBP2_transferrin"/>
    <property type="match status" value="1"/>
</dbReference>
<reference evidence="3" key="1">
    <citation type="journal article" date="2018" name="PLoS Negl. Trop. Dis.">
        <title>An insight into the salivary gland and fat body transcriptome of Panstrongylus lignarius (Hemiptera: Heteroptera), the main vector of Chagas disease in Peru.</title>
        <authorList>
            <person name="Nevoa J.C."/>
            <person name="Mendes M.T."/>
            <person name="da Silva M.V."/>
            <person name="Soares S.C."/>
            <person name="Oliveira C.J.F."/>
            <person name="Ribeiro J.M.C."/>
        </authorList>
    </citation>
    <scope>NUCLEOTIDE SEQUENCE</scope>
</reference>
<dbReference type="SMART" id="SM00094">
    <property type="entry name" value="TR_FER"/>
    <property type="match status" value="1"/>
</dbReference>
<sequence>MKFRCSYIIVLNLILIHQIHAVYKICAFPTMDRNLCKSIEIGNSEVRCVRVGDSVDCALKMHSGDADFALLSPEEAVLLSKENNADIQLLGEVKEKSLANEPSSINMVVLIRKELSGSFSNLRGKKYCHPGVGISHRISDHFLKYFERYVIKFGCRGQYNRVEEEISQISNFFGDSCRPGAWARSRSLDVSLKKQYKNLCKLCDSDVKCSYNLVAPNSLQASLKCLTRNGGEVAVAPLEEVRNYFGLKSGSNIKNNADDYVYLCKDEKTMEITNPNPCTWGKQPWDLIVSRSAVAQELKDKIVPWLITDSEKPGSDWLNYLKSLLIGQYKQYSAVVDTVKLQDYINRDGVDDPDRNAECRDKIKWCTIGKNEYEKCNWLSLAAQSYGLKPSIGCHRGHNLYNCFRRIAGYKEDAISIFTEHGYVARRVYNLTATVYEDNTLESYYKILAVVKADNTNIQSFRDLKYKKACFPQYNGLAWISFKNIAKVLGILDKTCPELYFGNSCIPGAFDVNLVLPDANPWPASMCELCAKSNATHRCPVFGTIKEQNLQTMTCLSQKDADIAFINYQALLTDGDTKTIDETINPNLYKVLCRNGTFVPGLAVENDCALATGINAEVIGRVPVGGRDNINFTDATELFLELNKAFGTIGIGEDANVFRMFDPFNGEEVLFKDTSIGLVDVSEDKYFEQINLYESLLSNVTDKCKGDAYRITFTKISLITIFMILIEFLM</sequence>
<evidence type="ECO:0000313" key="3">
    <source>
        <dbReference type="EMBL" id="JAW08569.1"/>
    </source>
</evidence>
<organism evidence="3">
    <name type="scientific">Panstrongylus lignarius</name>
    <dbReference type="NCBI Taxonomy" id="156445"/>
    <lineage>
        <taxon>Eukaryota</taxon>
        <taxon>Metazoa</taxon>
        <taxon>Ecdysozoa</taxon>
        <taxon>Arthropoda</taxon>
        <taxon>Hexapoda</taxon>
        <taxon>Insecta</taxon>
        <taxon>Pterygota</taxon>
        <taxon>Neoptera</taxon>
        <taxon>Paraneoptera</taxon>
        <taxon>Hemiptera</taxon>
        <taxon>Heteroptera</taxon>
        <taxon>Panheteroptera</taxon>
        <taxon>Cimicomorpha</taxon>
        <taxon>Reduviidae</taxon>
        <taxon>Triatominae</taxon>
        <taxon>Panstrongylus</taxon>
    </lineage>
</organism>
<dbReference type="Pfam" id="PF00405">
    <property type="entry name" value="Transferrin"/>
    <property type="match status" value="2"/>
</dbReference>
<dbReference type="Gene3D" id="3.40.190.10">
    <property type="entry name" value="Periplasmic binding protein-like II"/>
    <property type="match status" value="3"/>
</dbReference>
<dbReference type="GO" id="GO:0006826">
    <property type="term" value="P:iron ion transport"/>
    <property type="evidence" value="ECO:0007669"/>
    <property type="project" value="TreeGrafter"/>
</dbReference>